<organism evidence="1 2">
    <name type="scientific">Ignatzschineria indica</name>
    <dbReference type="NCBI Taxonomy" id="472583"/>
    <lineage>
        <taxon>Bacteria</taxon>
        <taxon>Pseudomonadati</taxon>
        <taxon>Pseudomonadota</taxon>
        <taxon>Gammaproteobacteria</taxon>
        <taxon>Cardiobacteriales</taxon>
        <taxon>Ignatzschineriaceae</taxon>
        <taxon>Ignatzschineria</taxon>
    </lineage>
</organism>
<name>A0A2U2AN28_9GAMM</name>
<dbReference type="Proteomes" id="UP000244948">
    <property type="component" value="Unassembled WGS sequence"/>
</dbReference>
<accession>A0A2U2AN28</accession>
<dbReference type="RefSeq" id="WP_094567022.1">
    <property type="nucleotide sequence ID" value="NZ_BMXZ01000001.1"/>
</dbReference>
<comment type="caution">
    <text evidence="1">The sequence shown here is derived from an EMBL/GenBank/DDBJ whole genome shotgun (WGS) entry which is preliminary data.</text>
</comment>
<evidence type="ECO:0000313" key="1">
    <source>
        <dbReference type="EMBL" id="PWD84623.1"/>
    </source>
</evidence>
<keyword evidence="2" id="KW-1185">Reference proteome</keyword>
<proteinExistence type="predicted"/>
<gene>
    <name evidence="1" type="ORF">DC082_03570</name>
</gene>
<dbReference type="Gene3D" id="1.20.120.330">
    <property type="entry name" value="Nucleotidyltransferases domain 2"/>
    <property type="match status" value="1"/>
</dbReference>
<dbReference type="AlphaFoldDB" id="A0A2U2AN28"/>
<protein>
    <recommendedName>
        <fullName evidence="3">HEPN domain-containing protein</fullName>
    </recommendedName>
</protein>
<sequence length="126" mass="14900">MAVKSIDFLNFAEDLFKSASREIEYRNVVSRSYYSSLHLINSFVLNAPKKQQNLINYLCDTKEHLNEKVDSKTLRSFGLRLEQQRRNRVKADYYLHRHLSSYEAKNALKEAKICRALLEKEEDKNI</sequence>
<evidence type="ECO:0008006" key="3">
    <source>
        <dbReference type="Google" id="ProtNLM"/>
    </source>
</evidence>
<dbReference type="EMBL" id="QEWR01000002">
    <property type="protein sequence ID" value="PWD84623.1"/>
    <property type="molecule type" value="Genomic_DNA"/>
</dbReference>
<evidence type="ECO:0000313" key="2">
    <source>
        <dbReference type="Proteomes" id="UP000244948"/>
    </source>
</evidence>
<reference evidence="1 2" key="1">
    <citation type="journal article" date="2018" name="Genome Announc.">
        <title>Ignatzschineria cameli sp. nov., isolated from necrotic foot tissue of dromedaries (Camelus dromedarius) and associated maggots (Wohlfahrtia species) in Dubai.</title>
        <authorList>
            <person name="Tsang C.C."/>
            <person name="Tang J.Y."/>
            <person name="Fong J.Y."/>
            <person name="Kinne J."/>
            <person name="Lee H.H."/>
            <person name="Joseph M."/>
            <person name="Jose S."/>
            <person name="Schuster R.K."/>
            <person name="Tang Y."/>
            <person name="Sivakumar S."/>
            <person name="Chen J.H."/>
            <person name="Teng J.L."/>
            <person name="Lau S.K."/>
            <person name="Wernery U."/>
            <person name="Woo P.C."/>
        </authorList>
    </citation>
    <scope>NUCLEOTIDE SEQUENCE [LARGE SCALE GENOMIC DNA]</scope>
    <source>
        <strain evidence="1 2">KCTC 22643</strain>
    </source>
</reference>